<gene>
    <name evidence="1" type="ORF">LNINA_LOCUS13667</name>
</gene>
<dbReference type="AlphaFoldDB" id="A0AAV1JZ55"/>
<reference evidence="1 2" key="1">
    <citation type="submission" date="2023-11" db="EMBL/GenBank/DDBJ databases">
        <authorList>
            <person name="Okamura Y."/>
        </authorList>
    </citation>
    <scope>NUCLEOTIDE SEQUENCE [LARGE SCALE GENOMIC DNA]</scope>
</reference>
<dbReference type="Proteomes" id="UP001497472">
    <property type="component" value="Unassembled WGS sequence"/>
</dbReference>
<keyword evidence="2" id="KW-1185">Reference proteome</keyword>
<dbReference type="EMBL" id="CAVLEF010000279">
    <property type="protein sequence ID" value="CAK1554804.1"/>
    <property type="molecule type" value="Genomic_DNA"/>
</dbReference>
<name>A0AAV1JZ55_9NEOP</name>
<evidence type="ECO:0000313" key="2">
    <source>
        <dbReference type="Proteomes" id="UP001497472"/>
    </source>
</evidence>
<accession>A0AAV1JZ55</accession>
<proteinExistence type="predicted"/>
<sequence length="84" mass="10085">MANYFRWKKGKRDEDVLVPEKPRSRSLDPRSLELSGIRLVAQNYYQNQRNLHRAGNQSHHHGGEFLFLYNTNMDDLIFFIQIHR</sequence>
<organism evidence="1 2">
    <name type="scientific">Leptosia nina</name>
    <dbReference type="NCBI Taxonomy" id="320188"/>
    <lineage>
        <taxon>Eukaryota</taxon>
        <taxon>Metazoa</taxon>
        <taxon>Ecdysozoa</taxon>
        <taxon>Arthropoda</taxon>
        <taxon>Hexapoda</taxon>
        <taxon>Insecta</taxon>
        <taxon>Pterygota</taxon>
        <taxon>Neoptera</taxon>
        <taxon>Endopterygota</taxon>
        <taxon>Lepidoptera</taxon>
        <taxon>Glossata</taxon>
        <taxon>Ditrysia</taxon>
        <taxon>Papilionoidea</taxon>
        <taxon>Pieridae</taxon>
        <taxon>Pierinae</taxon>
        <taxon>Leptosia</taxon>
    </lineage>
</organism>
<evidence type="ECO:0000313" key="1">
    <source>
        <dbReference type="EMBL" id="CAK1554804.1"/>
    </source>
</evidence>
<comment type="caution">
    <text evidence="1">The sequence shown here is derived from an EMBL/GenBank/DDBJ whole genome shotgun (WGS) entry which is preliminary data.</text>
</comment>
<protein>
    <submittedName>
        <fullName evidence="1">Uncharacterized protein</fullName>
    </submittedName>
</protein>